<feature type="domain" description="Chitin-binding type-2" evidence="2">
    <location>
        <begin position="24"/>
        <end position="83"/>
    </location>
</feature>
<gene>
    <name evidence="3" type="ORF">FSP39_022414</name>
</gene>
<evidence type="ECO:0000313" key="4">
    <source>
        <dbReference type="Proteomes" id="UP001186944"/>
    </source>
</evidence>
<dbReference type="InterPro" id="IPR036508">
    <property type="entry name" value="Chitin-bd_dom_sf"/>
</dbReference>
<keyword evidence="4" id="KW-1185">Reference proteome</keyword>
<dbReference type="Pfam" id="PF01607">
    <property type="entry name" value="CBM_14"/>
    <property type="match status" value="1"/>
</dbReference>
<dbReference type="SUPFAM" id="SSF57625">
    <property type="entry name" value="Invertebrate chitin-binding proteins"/>
    <property type="match status" value="1"/>
</dbReference>
<name>A0AA89C8I0_PINIB</name>
<dbReference type="AlphaFoldDB" id="A0AA89C8I0"/>
<feature type="signal peptide" evidence="1">
    <location>
        <begin position="1"/>
        <end position="23"/>
    </location>
</feature>
<dbReference type="EMBL" id="VSWD01000005">
    <property type="protein sequence ID" value="KAK3103848.1"/>
    <property type="molecule type" value="Genomic_DNA"/>
</dbReference>
<proteinExistence type="predicted"/>
<keyword evidence="1" id="KW-0732">Signal</keyword>
<organism evidence="3 4">
    <name type="scientific">Pinctada imbricata</name>
    <name type="common">Atlantic pearl-oyster</name>
    <name type="synonym">Pinctada martensii</name>
    <dbReference type="NCBI Taxonomy" id="66713"/>
    <lineage>
        <taxon>Eukaryota</taxon>
        <taxon>Metazoa</taxon>
        <taxon>Spiralia</taxon>
        <taxon>Lophotrochozoa</taxon>
        <taxon>Mollusca</taxon>
        <taxon>Bivalvia</taxon>
        <taxon>Autobranchia</taxon>
        <taxon>Pteriomorphia</taxon>
        <taxon>Pterioida</taxon>
        <taxon>Pterioidea</taxon>
        <taxon>Pteriidae</taxon>
        <taxon>Pinctada</taxon>
    </lineage>
</organism>
<evidence type="ECO:0000259" key="2">
    <source>
        <dbReference type="PROSITE" id="PS50940"/>
    </source>
</evidence>
<evidence type="ECO:0000256" key="1">
    <source>
        <dbReference type="SAM" id="SignalP"/>
    </source>
</evidence>
<evidence type="ECO:0000313" key="3">
    <source>
        <dbReference type="EMBL" id="KAK3103848.1"/>
    </source>
</evidence>
<feature type="chain" id="PRO_5041681550" description="Chitin-binding type-2 domain-containing protein" evidence="1">
    <location>
        <begin position="24"/>
        <end position="153"/>
    </location>
</feature>
<sequence>MMSFRQVFLLPVLFICCFVGNNASKACTGVVGTKWQPDRTDCSYFHLCRGGNGVRLPCPWNTVTNAQLEACVPKGSKMDTCELNGNCQSGQQSCRGRPDGLNPWRLNFISSSFVICANQHVVYKGTCPSNVTVTVFDPARRMCTELKMNAGRF</sequence>
<reference evidence="3" key="1">
    <citation type="submission" date="2019-08" db="EMBL/GenBank/DDBJ databases">
        <title>The improved chromosome-level genome for the pearl oyster Pinctada fucata martensii using PacBio sequencing and Hi-C.</title>
        <authorList>
            <person name="Zheng Z."/>
        </authorList>
    </citation>
    <scope>NUCLEOTIDE SEQUENCE</scope>
    <source>
        <strain evidence="3">ZZ-2019</strain>
        <tissue evidence="3">Adductor muscle</tissue>
    </source>
</reference>
<accession>A0AA89C8I0</accession>
<dbReference type="InterPro" id="IPR002557">
    <property type="entry name" value="Chitin-bd_dom"/>
</dbReference>
<dbReference type="GO" id="GO:0008061">
    <property type="term" value="F:chitin binding"/>
    <property type="evidence" value="ECO:0007669"/>
    <property type="project" value="InterPro"/>
</dbReference>
<comment type="caution">
    <text evidence="3">The sequence shown here is derived from an EMBL/GenBank/DDBJ whole genome shotgun (WGS) entry which is preliminary data.</text>
</comment>
<dbReference type="Proteomes" id="UP001186944">
    <property type="component" value="Unassembled WGS sequence"/>
</dbReference>
<protein>
    <recommendedName>
        <fullName evidence="2">Chitin-binding type-2 domain-containing protein</fullName>
    </recommendedName>
</protein>
<dbReference type="GO" id="GO:0005576">
    <property type="term" value="C:extracellular region"/>
    <property type="evidence" value="ECO:0007669"/>
    <property type="project" value="InterPro"/>
</dbReference>
<dbReference type="PROSITE" id="PS50940">
    <property type="entry name" value="CHIT_BIND_II"/>
    <property type="match status" value="1"/>
</dbReference>